<dbReference type="InterPro" id="IPR011009">
    <property type="entry name" value="Kinase-like_dom_sf"/>
</dbReference>
<accession>A0A397UNA2</accession>
<dbReference type="EMBL" id="QKWP01001226">
    <property type="protein sequence ID" value="RIB10637.1"/>
    <property type="molecule type" value="Genomic_DNA"/>
</dbReference>
<dbReference type="Proteomes" id="UP000266673">
    <property type="component" value="Unassembled WGS sequence"/>
</dbReference>
<evidence type="ECO:0000259" key="3">
    <source>
        <dbReference type="PROSITE" id="PS50011"/>
    </source>
</evidence>
<keyword evidence="2" id="KW-0067">ATP-binding</keyword>
<feature type="domain" description="Protein kinase" evidence="3">
    <location>
        <begin position="1"/>
        <end position="162"/>
    </location>
</feature>
<dbReference type="PANTHER" id="PTHR44329:SF298">
    <property type="entry name" value="MIXED LINEAGE KINASE DOMAIN-LIKE PROTEIN"/>
    <property type="match status" value="1"/>
</dbReference>
<keyword evidence="1" id="KW-0547">Nucleotide-binding</keyword>
<evidence type="ECO:0000313" key="4">
    <source>
        <dbReference type="EMBL" id="RIB10637.1"/>
    </source>
</evidence>
<dbReference type="InterPro" id="IPR001245">
    <property type="entry name" value="Ser-Thr/Tyr_kinase_cat_dom"/>
</dbReference>
<name>A0A397UNA2_9GLOM</name>
<dbReference type="OrthoDB" id="2412435at2759"/>
<dbReference type="GO" id="GO:0004674">
    <property type="term" value="F:protein serine/threonine kinase activity"/>
    <property type="evidence" value="ECO:0007669"/>
    <property type="project" value="TreeGrafter"/>
</dbReference>
<sequence>MNWEKKLNLLHCIASDLKIIHSHGLVHRDLHSGNILQDDLHNAYIADLGLSMSANMKLKFKPGEIYGDLPYVAPEVLNTNLYTEASDIYSFGIIMTEIFTGYPPYYNIPHNEILAIQICLGLRPKIKCKIPKLLQDLMNRCLDAKPQNRPTANELVNIIEKI</sequence>
<dbReference type="PROSITE" id="PS50011">
    <property type="entry name" value="PROTEIN_KINASE_DOM"/>
    <property type="match status" value="1"/>
</dbReference>
<keyword evidence="5" id="KW-1185">Reference proteome</keyword>
<keyword evidence="4" id="KW-0808">Transferase</keyword>
<dbReference type="InterPro" id="IPR051681">
    <property type="entry name" value="Ser/Thr_Kinases-Pseudokinases"/>
</dbReference>
<dbReference type="SUPFAM" id="SSF56112">
    <property type="entry name" value="Protein kinase-like (PK-like)"/>
    <property type="match status" value="1"/>
</dbReference>
<evidence type="ECO:0000313" key="5">
    <source>
        <dbReference type="Proteomes" id="UP000266673"/>
    </source>
</evidence>
<comment type="caution">
    <text evidence="4">The sequence shown here is derived from an EMBL/GenBank/DDBJ whole genome shotgun (WGS) entry which is preliminary data.</text>
</comment>
<dbReference type="Gene3D" id="1.10.510.10">
    <property type="entry name" value="Transferase(Phosphotransferase) domain 1"/>
    <property type="match status" value="1"/>
</dbReference>
<dbReference type="GO" id="GO:0005524">
    <property type="term" value="F:ATP binding"/>
    <property type="evidence" value="ECO:0007669"/>
    <property type="project" value="UniProtKB-KW"/>
</dbReference>
<reference evidence="4 5" key="1">
    <citation type="submission" date="2018-06" db="EMBL/GenBank/DDBJ databases">
        <title>Comparative genomics reveals the genomic features of Rhizophagus irregularis, R. cerebriforme, R. diaphanum and Gigaspora rosea, and their symbiotic lifestyle signature.</title>
        <authorList>
            <person name="Morin E."/>
            <person name="San Clemente H."/>
            <person name="Chen E.C.H."/>
            <person name="De La Providencia I."/>
            <person name="Hainaut M."/>
            <person name="Kuo A."/>
            <person name="Kohler A."/>
            <person name="Murat C."/>
            <person name="Tang N."/>
            <person name="Roy S."/>
            <person name="Loubradou J."/>
            <person name="Henrissat B."/>
            <person name="Grigoriev I.V."/>
            <person name="Corradi N."/>
            <person name="Roux C."/>
            <person name="Martin F.M."/>
        </authorList>
    </citation>
    <scope>NUCLEOTIDE SEQUENCE [LARGE SCALE GENOMIC DNA]</scope>
    <source>
        <strain evidence="4 5">DAOM 194757</strain>
    </source>
</reference>
<dbReference type="InterPro" id="IPR000719">
    <property type="entry name" value="Prot_kinase_dom"/>
</dbReference>
<organism evidence="4 5">
    <name type="scientific">Gigaspora rosea</name>
    <dbReference type="NCBI Taxonomy" id="44941"/>
    <lineage>
        <taxon>Eukaryota</taxon>
        <taxon>Fungi</taxon>
        <taxon>Fungi incertae sedis</taxon>
        <taxon>Mucoromycota</taxon>
        <taxon>Glomeromycotina</taxon>
        <taxon>Glomeromycetes</taxon>
        <taxon>Diversisporales</taxon>
        <taxon>Gigasporaceae</taxon>
        <taxon>Gigaspora</taxon>
    </lineage>
</organism>
<dbReference type="AlphaFoldDB" id="A0A397UNA2"/>
<evidence type="ECO:0000256" key="2">
    <source>
        <dbReference type="ARBA" id="ARBA00022840"/>
    </source>
</evidence>
<protein>
    <submittedName>
        <fullName evidence="4">Kinase-like domain-containing protein</fullName>
    </submittedName>
</protein>
<keyword evidence="4" id="KW-0418">Kinase</keyword>
<gene>
    <name evidence="4" type="ORF">C2G38_1979488</name>
</gene>
<evidence type="ECO:0000256" key="1">
    <source>
        <dbReference type="ARBA" id="ARBA00022741"/>
    </source>
</evidence>
<dbReference type="Pfam" id="PF07714">
    <property type="entry name" value="PK_Tyr_Ser-Thr"/>
    <property type="match status" value="1"/>
</dbReference>
<proteinExistence type="predicted"/>
<dbReference type="PANTHER" id="PTHR44329">
    <property type="entry name" value="SERINE/THREONINE-PROTEIN KINASE TNNI3K-RELATED"/>
    <property type="match status" value="1"/>
</dbReference>
<dbReference type="STRING" id="44941.A0A397UNA2"/>